<evidence type="ECO:0000256" key="11">
    <source>
        <dbReference type="SAM" id="Phobius"/>
    </source>
</evidence>
<evidence type="ECO:0000313" key="13">
    <source>
        <dbReference type="EMBL" id="GAA4948230.1"/>
    </source>
</evidence>
<dbReference type="PANTHER" id="PTHR32303:SF4">
    <property type="entry name" value="QUINOPROTEIN GLUCOSE DEHYDROGENASE"/>
    <property type="match status" value="1"/>
</dbReference>
<evidence type="ECO:0000259" key="12">
    <source>
        <dbReference type="Pfam" id="PF01011"/>
    </source>
</evidence>
<name>A0AAV3U570_9ALTE</name>
<keyword evidence="8" id="KW-0560">Oxidoreductase</keyword>
<comment type="similarity">
    <text evidence="3">Belongs to the bacterial PQQ dehydrogenase family.</text>
</comment>
<evidence type="ECO:0000256" key="7">
    <source>
        <dbReference type="ARBA" id="ARBA00022989"/>
    </source>
</evidence>
<evidence type="ECO:0000256" key="9">
    <source>
        <dbReference type="ARBA" id="ARBA00023136"/>
    </source>
</evidence>
<dbReference type="NCBIfam" id="TIGR03074">
    <property type="entry name" value="PQQ_membr_DH"/>
    <property type="match status" value="1"/>
</dbReference>
<feature type="domain" description="Pyrrolo-quinoline quinone repeat" evidence="12">
    <location>
        <begin position="183"/>
        <end position="826"/>
    </location>
</feature>
<dbReference type="GO" id="GO:0030288">
    <property type="term" value="C:outer membrane-bounded periplasmic space"/>
    <property type="evidence" value="ECO:0007669"/>
    <property type="project" value="InterPro"/>
</dbReference>
<protein>
    <submittedName>
        <fullName evidence="13">Membrane-bound PQQ-dependent dehydrogenase, glucose/quinate/shikimate family</fullName>
    </submittedName>
</protein>
<feature type="transmembrane region" description="Helical" evidence="11">
    <location>
        <begin position="122"/>
        <end position="142"/>
    </location>
</feature>
<evidence type="ECO:0000313" key="14">
    <source>
        <dbReference type="Proteomes" id="UP001409585"/>
    </source>
</evidence>
<dbReference type="EMBL" id="BAABLX010000027">
    <property type="protein sequence ID" value="GAA4948230.1"/>
    <property type="molecule type" value="Genomic_DNA"/>
</dbReference>
<gene>
    <name evidence="13" type="ORF">GCM10025791_30210</name>
</gene>
<evidence type="ECO:0000256" key="6">
    <source>
        <dbReference type="ARBA" id="ARBA00022891"/>
    </source>
</evidence>
<accession>A0AAV3U570</accession>
<keyword evidence="6" id="KW-0634">PQQ</keyword>
<dbReference type="PROSITE" id="PS00363">
    <property type="entry name" value="BACTERIAL_PQQ_1"/>
    <property type="match status" value="1"/>
</dbReference>
<dbReference type="Pfam" id="PF01011">
    <property type="entry name" value="PQQ"/>
    <property type="match status" value="1"/>
</dbReference>
<evidence type="ECO:0000256" key="1">
    <source>
        <dbReference type="ARBA" id="ARBA00001931"/>
    </source>
</evidence>
<dbReference type="InterPro" id="IPR017511">
    <property type="entry name" value="PQQ_mDH"/>
</dbReference>
<dbReference type="AlphaFoldDB" id="A0AAV3U570"/>
<evidence type="ECO:0000256" key="3">
    <source>
        <dbReference type="ARBA" id="ARBA00008156"/>
    </source>
</evidence>
<dbReference type="Proteomes" id="UP001409585">
    <property type="component" value="Unassembled WGS sequence"/>
</dbReference>
<comment type="caution">
    <text evidence="13">The sequence shown here is derived from an EMBL/GenBank/DDBJ whole genome shotgun (WGS) entry which is preliminary data.</text>
</comment>
<comment type="cofactor">
    <cofactor evidence="1">
        <name>pyrroloquinoline quinone</name>
        <dbReference type="ChEBI" id="CHEBI:58442"/>
    </cofactor>
</comment>
<dbReference type="GO" id="GO:0005886">
    <property type="term" value="C:plasma membrane"/>
    <property type="evidence" value="ECO:0007669"/>
    <property type="project" value="UniProtKB-SubCell"/>
</dbReference>
<dbReference type="InterPro" id="IPR001479">
    <property type="entry name" value="Quinoprotein_DH_CS"/>
</dbReference>
<evidence type="ECO:0000256" key="10">
    <source>
        <dbReference type="SAM" id="MobiDB-lite"/>
    </source>
</evidence>
<feature type="transmembrane region" description="Helical" evidence="11">
    <location>
        <begin position="67"/>
        <end position="83"/>
    </location>
</feature>
<dbReference type="Gene3D" id="2.140.10.10">
    <property type="entry name" value="Quinoprotein alcohol dehydrogenase-like superfamily"/>
    <property type="match status" value="2"/>
</dbReference>
<evidence type="ECO:0000256" key="4">
    <source>
        <dbReference type="ARBA" id="ARBA00022475"/>
    </source>
</evidence>
<evidence type="ECO:0000256" key="5">
    <source>
        <dbReference type="ARBA" id="ARBA00022692"/>
    </source>
</evidence>
<sequence length="855" mass="92448">MDETQNVNKPSGWLPLLVGALVVLVGLAFIVGGFWLIAVGGSWYYGIAGLTLLAAGVLLMQRKRSGAYVFGVVLLASFIWSAWESGLDYWRWVPRFDVILILAILVALCLPRLRNPFNKGTAYGFFGAGVAGFLVAFGLAFVPHGVTHAVAGLASPSTAGFQTNIQSPQQASLSGDQIADGDWPSYGRGGDALRYSPLTQINKDNVASLTKAWTFRTGDLPSERWGAETTPLKVGNQLYLCSSRNIMMSLDANSGEEIWRYDPKVDDTTIPYTAACRGVTYLDVSQLPNSTDSNDETVLTEVANATIQGTQTSATKLEVETFAEDTVITADSFCQQRIIEGTLDSRIIAVDAATGKPCTDFGDNGEVDITQGMGVPDGQSYMVAINSAPVIVNGVIITGHQVTDGQYRWGPSGVIQGFDAVTGELKWAWDVGAPERSGAPAAGETYTKGPPNMWTSATGDEQLGLVYLPMGNSSADYWSSSRRDFETPYTTALVALNVKTGKPEWKFQTVHMDVWDYDLGSQVSLIDYPDKNGHSVPAVVLPSKQGDIYILDRRTGKPLTGVANLPAPPGGVEPQMRAATQPHSLYHTLRKPDLTERDMWGITPFDQMYCRINFKRASYKGFYTPPTSETHWIEYPGYNGGSDWGSVAIDPNRGIMVANYNDMPNYNQLVPRDEANKLGWLPRDQQTQSDGNTAEGAGDPQEGVPYAIDVNAGWRVKLTGMLCKEPPYGGIRAIELASGRTLWDRPIGTARKNGPFGISSHLPINIGTPNNGGSVISASGLIFIAAATDDLIRAIDINTGETVWQDTLPAGGQATPMIYQQDGKEYLVIVAAGHHFMETKEGDYVIAYALPGNKA</sequence>
<keyword evidence="9 11" id="KW-0472">Membrane</keyword>
<comment type="subcellular location">
    <subcellularLocation>
        <location evidence="2">Cell membrane</location>
        <topology evidence="2">Multi-pass membrane protein</topology>
    </subcellularLocation>
</comment>
<dbReference type="RefSeq" id="WP_345424000.1">
    <property type="nucleotide sequence ID" value="NZ_AP031496.1"/>
</dbReference>
<proteinExistence type="inferred from homology"/>
<keyword evidence="7 11" id="KW-1133">Transmembrane helix</keyword>
<feature type="transmembrane region" description="Helical" evidence="11">
    <location>
        <begin position="12"/>
        <end position="37"/>
    </location>
</feature>
<feature type="transmembrane region" description="Helical" evidence="11">
    <location>
        <begin position="89"/>
        <end position="110"/>
    </location>
</feature>
<feature type="region of interest" description="Disordered" evidence="10">
    <location>
        <begin position="683"/>
        <end position="703"/>
    </location>
</feature>
<dbReference type="GO" id="GO:0008876">
    <property type="term" value="F:quinoprotein glucose dehydrogenase activity"/>
    <property type="evidence" value="ECO:0007669"/>
    <property type="project" value="TreeGrafter"/>
</dbReference>
<organism evidence="13 14">
    <name type="scientific">Halioxenophilus aromaticivorans</name>
    <dbReference type="NCBI Taxonomy" id="1306992"/>
    <lineage>
        <taxon>Bacteria</taxon>
        <taxon>Pseudomonadati</taxon>
        <taxon>Pseudomonadota</taxon>
        <taxon>Gammaproteobacteria</taxon>
        <taxon>Alteromonadales</taxon>
        <taxon>Alteromonadaceae</taxon>
        <taxon>Halioxenophilus</taxon>
    </lineage>
</organism>
<dbReference type="PANTHER" id="PTHR32303">
    <property type="entry name" value="QUINOPROTEIN ALCOHOL DEHYDROGENASE (CYTOCHROME C)"/>
    <property type="match status" value="1"/>
</dbReference>
<feature type="transmembrane region" description="Helical" evidence="11">
    <location>
        <begin position="43"/>
        <end position="60"/>
    </location>
</feature>
<dbReference type="InterPro" id="IPR002372">
    <property type="entry name" value="PQQ_rpt_dom"/>
</dbReference>
<keyword evidence="4" id="KW-1003">Cell membrane</keyword>
<dbReference type="InterPro" id="IPR011047">
    <property type="entry name" value="Quinoprotein_ADH-like_sf"/>
</dbReference>
<dbReference type="SUPFAM" id="SSF50998">
    <property type="entry name" value="Quinoprotein alcohol dehydrogenase-like"/>
    <property type="match status" value="1"/>
</dbReference>
<evidence type="ECO:0000256" key="2">
    <source>
        <dbReference type="ARBA" id="ARBA00004651"/>
    </source>
</evidence>
<dbReference type="CDD" id="cd10280">
    <property type="entry name" value="PQQ_mGDH"/>
    <property type="match status" value="1"/>
</dbReference>
<evidence type="ECO:0000256" key="8">
    <source>
        <dbReference type="ARBA" id="ARBA00023002"/>
    </source>
</evidence>
<keyword evidence="14" id="KW-1185">Reference proteome</keyword>
<dbReference type="SMART" id="SM00564">
    <property type="entry name" value="PQQ"/>
    <property type="match status" value="3"/>
</dbReference>
<keyword evidence="5 11" id="KW-0812">Transmembrane</keyword>
<dbReference type="InterPro" id="IPR018391">
    <property type="entry name" value="PQQ_b-propeller_rpt"/>
</dbReference>
<dbReference type="GO" id="GO:0048038">
    <property type="term" value="F:quinone binding"/>
    <property type="evidence" value="ECO:0007669"/>
    <property type="project" value="InterPro"/>
</dbReference>
<reference evidence="14" key="1">
    <citation type="journal article" date="2019" name="Int. J. Syst. Evol. Microbiol.">
        <title>The Global Catalogue of Microorganisms (GCM) 10K type strain sequencing project: providing services to taxonomists for standard genome sequencing and annotation.</title>
        <authorList>
            <consortium name="The Broad Institute Genomics Platform"/>
            <consortium name="The Broad Institute Genome Sequencing Center for Infectious Disease"/>
            <person name="Wu L."/>
            <person name="Ma J."/>
        </authorList>
    </citation>
    <scope>NUCLEOTIDE SEQUENCE [LARGE SCALE GENOMIC DNA]</scope>
    <source>
        <strain evidence="14">JCM 19134</strain>
    </source>
</reference>